<feature type="transmembrane region" description="Helical" evidence="1">
    <location>
        <begin position="654"/>
        <end position="677"/>
    </location>
</feature>
<keyword evidence="3" id="KW-1185">Reference proteome</keyword>
<feature type="transmembrane region" description="Helical" evidence="1">
    <location>
        <begin position="56"/>
        <end position="76"/>
    </location>
</feature>
<feature type="transmembrane region" description="Helical" evidence="1">
    <location>
        <begin position="103"/>
        <end position="129"/>
    </location>
</feature>
<feature type="transmembrane region" description="Helical" evidence="1">
    <location>
        <begin position="608"/>
        <end position="633"/>
    </location>
</feature>
<evidence type="ECO:0000313" key="2">
    <source>
        <dbReference type="EMBL" id="GBQ77294.1"/>
    </source>
</evidence>
<dbReference type="NCBIfam" id="TIGR04346">
    <property type="entry name" value="DotA_TraY"/>
    <property type="match status" value="1"/>
</dbReference>
<feature type="transmembrane region" description="Helical" evidence="1">
    <location>
        <begin position="533"/>
        <end position="556"/>
    </location>
</feature>
<evidence type="ECO:0000256" key="1">
    <source>
        <dbReference type="SAM" id="Phobius"/>
    </source>
</evidence>
<comment type="caution">
    <text evidence="2">The sequence shown here is derived from an EMBL/GenBank/DDBJ whole genome shotgun (WGS) entry which is preliminary data.</text>
</comment>
<dbReference type="InterPro" id="IPR027628">
    <property type="entry name" value="DotA_TraY"/>
</dbReference>
<keyword evidence="1" id="KW-1133">Transmembrane helix</keyword>
<keyword evidence="1" id="KW-0472">Membrane</keyword>
<dbReference type="RefSeq" id="WP_082781677.1">
    <property type="nucleotide sequence ID" value="NZ_BAPF01000006.1"/>
</dbReference>
<keyword evidence="1" id="KW-0812">Transmembrane</keyword>
<proteinExistence type="predicted"/>
<dbReference type="GeneID" id="29556338"/>
<feature type="transmembrane region" description="Helical" evidence="1">
    <location>
        <begin position="568"/>
        <end position="588"/>
    </location>
</feature>
<evidence type="ECO:0008006" key="4">
    <source>
        <dbReference type="Google" id="ProtNLM"/>
    </source>
</evidence>
<dbReference type="Proteomes" id="UP001065047">
    <property type="component" value="Unassembled WGS sequence"/>
</dbReference>
<dbReference type="EMBL" id="BAPF01000006">
    <property type="protein sequence ID" value="GBQ77294.1"/>
    <property type="molecule type" value="Genomic_DNA"/>
</dbReference>
<reference evidence="2" key="1">
    <citation type="submission" date="2013-04" db="EMBL/GenBank/DDBJ databases">
        <title>The genome sequencing project of 58 acetic acid bacteria.</title>
        <authorList>
            <person name="Okamoto-Kainuma A."/>
            <person name="Ishikawa M."/>
            <person name="Umino S."/>
            <person name="Koizumi Y."/>
            <person name="Shiwa Y."/>
            <person name="Yoshikawa H."/>
            <person name="Matsutani M."/>
            <person name="Matsushita K."/>
        </authorList>
    </citation>
    <scope>NUCLEOTIDE SEQUENCE</scope>
    <source>
        <strain evidence="2">DSM 14337</strain>
    </source>
</reference>
<gene>
    <name evidence="2" type="ORF">AA14337_0776</name>
</gene>
<accession>A0ABQ0PPA1</accession>
<evidence type="ECO:0000313" key="3">
    <source>
        <dbReference type="Proteomes" id="UP001065047"/>
    </source>
</evidence>
<feature type="transmembrane region" description="Helical" evidence="1">
    <location>
        <begin position="502"/>
        <end position="521"/>
    </location>
</feature>
<sequence length="769" mass="81875">MSNSDSYNIAPLFEPSKNDYAIGLLHQIFGSAMDKLSGVNAASTGYAQGTTISTSVAAFNLVVLFCAICVSSYTIYSSIANTSTDGQWGGKSINLQWTSLKSFIAMFGLVPLPSGFTVVQIVVLQWLVWGSAAADYANNKVSEKLVNNSASYIASAQSTTNWVETGKIANVMSGMVRDQLCALYANRISNDLQTGASPLQSSIVHRSLGFTESPNSIISDAAIEWGFRSGNAYQNLSSMCGSVIAYYKSPSQKLLNGTMTDSAATYAEHLNTLAEQAAKSGVENVFSSLSASSGRVAQEIYNGSRDTDALKQEITNDIQTAATSYFTGATINTGQVSALGKSLLEASAADGWVYAALWQRVLSEYAVRVTMFRNDVDFVTNDSINPKAAGSLRARYLGWLGLGSSEERAAFSDIDESYDYLKNFDSLYKKAGDPIKNMDGNTSLERMSAADQQASGIAPIQWLYNYLLNDLAAPTTNGWQDPMISIQEEGQWFMRSGVEVQAAAVIAPSAMAAASGVVAGPEASVGGYFAGKYVGAILSTLGKALVFLGFIAAVFLPFMPFVYFLSGVFAWIVMSVEALVAASLWLLLALTPSRNDGLVGDNRQGFMLLIAVIMRPILMIVGLYFCYVLLFVGMSLVKTLMRGAYMVMAPNSSIFNAMTAAGLLGMYIILVFIITLFSCSLITGLGDSVMQWIGVNVSALGKNAIADNMASVANPAQLAGQRLLGAPGAVSSAVGDARRASGARGARKEAEGSRGSKIGRSMRFRLLGK</sequence>
<protein>
    <recommendedName>
        <fullName evidence="4">DotA/TraY family protein</fullName>
    </recommendedName>
</protein>
<name>A0ABQ0PPA1_9PROT</name>
<organism evidence="2 3">
    <name type="scientific">Acetobacter malorum DSM 14337</name>
    <dbReference type="NCBI Taxonomy" id="1307910"/>
    <lineage>
        <taxon>Bacteria</taxon>
        <taxon>Pseudomonadati</taxon>
        <taxon>Pseudomonadota</taxon>
        <taxon>Alphaproteobacteria</taxon>
        <taxon>Acetobacterales</taxon>
        <taxon>Acetobacteraceae</taxon>
        <taxon>Acetobacter</taxon>
    </lineage>
</organism>